<protein>
    <submittedName>
        <fullName evidence="3">Glutathione S-transferase</fullName>
    </submittedName>
</protein>
<sequence>MITLHHLTRSRSKRVTWLFEELNTPYNLIKHTRDSQTNLAPQSLKDIHPLGKAPIIVDGDTILCESSSIMEYILDQDQKQRLRPAKNTPAYYRYLEWSHFAEGSLSLPLITKLFMSMEQRDGQKPMDAYINKEIGVDFSYIENTLSKQPYFAGEAFTAADIMMTISLEIAASIGVLAEKTHTLAYLDKIQKRVAYIKASAIG</sequence>
<dbReference type="SFLD" id="SFLDS00019">
    <property type="entry name" value="Glutathione_Transferase_(cytos"/>
    <property type="match status" value="1"/>
</dbReference>
<evidence type="ECO:0000259" key="2">
    <source>
        <dbReference type="PROSITE" id="PS50405"/>
    </source>
</evidence>
<dbReference type="InterPro" id="IPR040079">
    <property type="entry name" value="Glutathione_S-Trfase"/>
</dbReference>
<accession>A0ABT4JQY3</accession>
<dbReference type="SUPFAM" id="SSF47616">
    <property type="entry name" value="GST C-terminal domain-like"/>
    <property type="match status" value="1"/>
</dbReference>
<keyword evidence="4" id="KW-1185">Reference proteome</keyword>
<feature type="domain" description="GST C-terminal" evidence="2">
    <location>
        <begin position="87"/>
        <end position="202"/>
    </location>
</feature>
<evidence type="ECO:0000259" key="1">
    <source>
        <dbReference type="PROSITE" id="PS50404"/>
    </source>
</evidence>
<dbReference type="CDD" id="cd03046">
    <property type="entry name" value="GST_N_GTT1_like"/>
    <property type="match status" value="1"/>
</dbReference>
<name>A0ABT4JQY3_9GAMM</name>
<proteinExistence type="predicted"/>
<evidence type="ECO:0000313" key="3">
    <source>
        <dbReference type="EMBL" id="MCZ2720786.1"/>
    </source>
</evidence>
<dbReference type="SFLD" id="SFLDG00358">
    <property type="entry name" value="Main_(cytGST)"/>
    <property type="match status" value="1"/>
</dbReference>
<comment type="caution">
    <text evidence="3">The sequence shown here is derived from an EMBL/GenBank/DDBJ whole genome shotgun (WGS) entry which is preliminary data.</text>
</comment>
<dbReference type="Proteomes" id="UP001149719">
    <property type="component" value="Unassembled WGS sequence"/>
</dbReference>
<gene>
    <name evidence="3" type="ORF">O1D97_03790</name>
</gene>
<evidence type="ECO:0000313" key="4">
    <source>
        <dbReference type="Proteomes" id="UP001149719"/>
    </source>
</evidence>
<dbReference type="Gene3D" id="3.40.30.10">
    <property type="entry name" value="Glutaredoxin"/>
    <property type="match status" value="1"/>
</dbReference>
<dbReference type="Pfam" id="PF00043">
    <property type="entry name" value="GST_C"/>
    <property type="match status" value="1"/>
</dbReference>
<dbReference type="InterPro" id="IPR036282">
    <property type="entry name" value="Glutathione-S-Trfase_C_sf"/>
</dbReference>
<feature type="domain" description="GST N-terminal" evidence="1">
    <location>
        <begin position="1"/>
        <end position="81"/>
    </location>
</feature>
<dbReference type="Gene3D" id="1.20.1050.10">
    <property type="match status" value="1"/>
</dbReference>
<dbReference type="PROSITE" id="PS50405">
    <property type="entry name" value="GST_CTER"/>
    <property type="match status" value="1"/>
</dbReference>
<dbReference type="PANTHER" id="PTHR44051">
    <property type="entry name" value="GLUTATHIONE S-TRANSFERASE-RELATED"/>
    <property type="match status" value="1"/>
</dbReference>
<dbReference type="InterPro" id="IPR036249">
    <property type="entry name" value="Thioredoxin-like_sf"/>
</dbReference>
<dbReference type="SUPFAM" id="SSF52833">
    <property type="entry name" value="Thioredoxin-like"/>
    <property type="match status" value="1"/>
</dbReference>
<dbReference type="PROSITE" id="PS50404">
    <property type="entry name" value="GST_NTER"/>
    <property type="match status" value="1"/>
</dbReference>
<dbReference type="InterPro" id="IPR010987">
    <property type="entry name" value="Glutathione-S-Trfase_C-like"/>
</dbReference>
<dbReference type="RefSeq" id="WP_269122932.1">
    <property type="nucleotide sequence ID" value="NZ_JAPUBN010000010.1"/>
</dbReference>
<dbReference type="PANTHER" id="PTHR44051:SF9">
    <property type="entry name" value="GLUTATHIONE S-TRANSFERASE 1"/>
    <property type="match status" value="1"/>
</dbReference>
<organism evidence="3 4">
    <name type="scientific">Marinomonas phaeophyticola</name>
    <dbReference type="NCBI Taxonomy" id="3004091"/>
    <lineage>
        <taxon>Bacteria</taxon>
        <taxon>Pseudomonadati</taxon>
        <taxon>Pseudomonadota</taxon>
        <taxon>Gammaproteobacteria</taxon>
        <taxon>Oceanospirillales</taxon>
        <taxon>Oceanospirillaceae</taxon>
        <taxon>Marinomonas</taxon>
    </lineage>
</organism>
<dbReference type="SFLD" id="SFLDG01150">
    <property type="entry name" value="Main.1:_Beta-like"/>
    <property type="match status" value="1"/>
</dbReference>
<reference evidence="3" key="1">
    <citation type="submission" date="2022-12" db="EMBL/GenBank/DDBJ databases">
        <title>Marinomonas 15G1-11 sp. nov, isolated from marine algae.</title>
        <authorList>
            <person name="Butt M."/>
            <person name="Choi D.G."/>
            <person name="Kim J.M."/>
            <person name="Lee J.K."/>
            <person name="Baek J.H."/>
            <person name="Jeon C.O."/>
        </authorList>
    </citation>
    <scope>NUCLEOTIDE SEQUENCE</scope>
    <source>
        <strain evidence="3">15G1-11</strain>
    </source>
</reference>
<dbReference type="EMBL" id="JAPUBN010000010">
    <property type="protein sequence ID" value="MCZ2720786.1"/>
    <property type="molecule type" value="Genomic_DNA"/>
</dbReference>
<dbReference type="Pfam" id="PF13417">
    <property type="entry name" value="GST_N_3"/>
    <property type="match status" value="1"/>
</dbReference>
<dbReference type="InterPro" id="IPR004045">
    <property type="entry name" value="Glutathione_S-Trfase_N"/>
</dbReference>
<dbReference type="InterPro" id="IPR004046">
    <property type="entry name" value="GST_C"/>
</dbReference>